<reference evidence="12 13" key="1">
    <citation type="submission" date="2024-12" db="EMBL/GenBank/DDBJ databases">
        <title>The unique morphological basis and parallel evolutionary history of personate flowers in Penstemon.</title>
        <authorList>
            <person name="Depatie T.H."/>
            <person name="Wessinger C.A."/>
        </authorList>
    </citation>
    <scope>NUCLEOTIDE SEQUENCE [LARGE SCALE GENOMIC DNA]</scope>
    <source>
        <strain evidence="12">WTNN_2</strain>
        <tissue evidence="12">Leaf</tissue>
    </source>
</reference>
<dbReference type="GO" id="GO:0002238">
    <property type="term" value="P:response to molecule of fungal origin"/>
    <property type="evidence" value="ECO:0007669"/>
    <property type="project" value="UniProtKB-ARBA"/>
</dbReference>
<dbReference type="Pfam" id="PF03171">
    <property type="entry name" value="2OG-FeII_Oxy"/>
    <property type="match status" value="1"/>
</dbReference>
<name>A0ABD3UH79_9LAMI</name>
<dbReference type="InterPro" id="IPR044861">
    <property type="entry name" value="IPNS-like_FE2OG_OXY"/>
</dbReference>
<evidence type="ECO:0000256" key="9">
    <source>
        <dbReference type="RuleBase" id="RU003682"/>
    </source>
</evidence>
<keyword evidence="4" id="KW-0963">Cytoplasm</keyword>
<dbReference type="PANTHER" id="PTHR47991">
    <property type="entry name" value="OXOGLUTARATE/IRON-DEPENDENT DIOXYGENASE"/>
    <property type="match status" value="1"/>
</dbReference>
<comment type="caution">
    <text evidence="12">The sequence shown here is derived from an EMBL/GenBank/DDBJ whole genome shotgun (WGS) entry which is preliminary data.</text>
</comment>
<evidence type="ECO:0000256" key="6">
    <source>
        <dbReference type="ARBA" id="ARBA00023004"/>
    </source>
</evidence>
<dbReference type="SUPFAM" id="SSF51197">
    <property type="entry name" value="Clavaminate synthase-like"/>
    <property type="match status" value="1"/>
</dbReference>
<sequence length="395" mass="43600">MAVNPSSSPIYSSIITTTTTAPPPPPPPPLLSENIKNEENRNGVSTAGFDYKKGVKNLIEIAPEMKKLPSEFFLNLPRNPLSALNINDELPVIDMSGLVNGSPVECRASTVKAIGSACALWGFFRIVNHGIEARLIEEMLEEIEAFFSLSTEEKMRYASEDVMSPVRYGTSLNSSSKHALHWRDYLRHYGHPFQNSIHLWPNNPTNYRNAAKKYLTEMWQLAMRIMGAISEGLGLDQNYIENSLGEGCQVLAVNYYPQCPEPDKTLGLGAHSDHGGLTILMQNGVNGLQVKHDDTWIAVPHVPGTFVVNLGDFLEILSNGKYKSVEHRAVVNSEKTRISVAASHGPKLSTVIGPASPLINEGEEIQFRPITYGDYIRVQQSSTIRGKTILQALMT</sequence>
<dbReference type="Pfam" id="PF14226">
    <property type="entry name" value="DIOX_N"/>
    <property type="match status" value="1"/>
</dbReference>
<dbReference type="PROSITE" id="PS51471">
    <property type="entry name" value="FE2OG_OXY"/>
    <property type="match status" value="1"/>
</dbReference>
<evidence type="ECO:0000259" key="11">
    <source>
        <dbReference type="PROSITE" id="PS51471"/>
    </source>
</evidence>
<gene>
    <name evidence="12" type="ORF">ACJIZ3_010756</name>
</gene>
<dbReference type="FunFam" id="2.60.120.330:FF:000015">
    <property type="entry name" value="Protein DMR6-LIKE OXYGENASE 1"/>
    <property type="match status" value="1"/>
</dbReference>
<evidence type="ECO:0000313" key="12">
    <source>
        <dbReference type="EMBL" id="KAL3848874.1"/>
    </source>
</evidence>
<comment type="function">
    <text evidence="8">Involved in the regulation of shoot development and salicylic acid (SA) homeostasis.</text>
</comment>
<dbReference type="InterPro" id="IPR027443">
    <property type="entry name" value="IPNS-like_sf"/>
</dbReference>
<evidence type="ECO:0000256" key="10">
    <source>
        <dbReference type="SAM" id="MobiDB-lite"/>
    </source>
</evidence>
<dbReference type="Proteomes" id="UP001634393">
    <property type="component" value="Unassembled WGS sequence"/>
</dbReference>
<evidence type="ECO:0000256" key="2">
    <source>
        <dbReference type="ARBA" id="ARBA00004496"/>
    </source>
</evidence>
<dbReference type="GO" id="GO:0005634">
    <property type="term" value="C:nucleus"/>
    <property type="evidence" value="ECO:0007669"/>
    <property type="project" value="UniProtKB-SubCell"/>
</dbReference>
<keyword evidence="9" id="KW-0560">Oxidoreductase</keyword>
<dbReference type="InterPro" id="IPR005123">
    <property type="entry name" value="Oxoglu/Fe-dep_dioxygenase_dom"/>
</dbReference>
<proteinExistence type="inferred from homology"/>
<dbReference type="GO" id="GO:0005737">
    <property type="term" value="C:cytoplasm"/>
    <property type="evidence" value="ECO:0007669"/>
    <property type="project" value="UniProtKB-SubCell"/>
</dbReference>
<comment type="similarity">
    <text evidence="3 9">Belongs to the iron/ascorbate-dependent oxidoreductase family.</text>
</comment>
<dbReference type="EMBL" id="JBJXBP010000001">
    <property type="protein sequence ID" value="KAL3848874.1"/>
    <property type="molecule type" value="Genomic_DNA"/>
</dbReference>
<feature type="compositionally biased region" description="Pro residues" evidence="10">
    <location>
        <begin position="21"/>
        <end position="30"/>
    </location>
</feature>
<dbReference type="AlphaFoldDB" id="A0ABD3UH79"/>
<dbReference type="GO" id="GO:0016706">
    <property type="term" value="F:2-oxoglutarate-dependent dioxygenase activity"/>
    <property type="evidence" value="ECO:0007669"/>
    <property type="project" value="UniProtKB-ARBA"/>
</dbReference>
<evidence type="ECO:0000313" key="13">
    <source>
        <dbReference type="Proteomes" id="UP001634393"/>
    </source>
</evidence>
<comment type="subcellular location">
    <subcellularLocation>
        <location evidence="2">Cytoplasm</location>
    </subcellularLocation>
    <subcellularLocation>
        <location evidence="1">Nucleus</location>
    </subcellularLocation>
</comment>
<dbReference type="GO" id="GO:0009805">
    <property type="term" value="P:coumarin biosynthetic process"/>
    <property type="evidence" value="ECO:0007669"/>
    <property type="project" value="UniProtKB-ARBA"/>
</dbReference>
<evidence type="ECO:0000256" key="3">
    <source>
        <dbReference type="ARBA" id="ARBA00008056"/>
    </source>
</evidence>
<dbReference type="InterPro" id="IPR026992">
    <property type="entry name" value="DIOX_N"/>
</dbReference>
<evidence type="ECO:0000256" key="8">
    <source>
        <dbReference type="ARBA" id="ARBA00059922"/>
    </source>
</evidence>
<evidence type="ECO:0000256" key="7">
    <source>
        <dbReference type="ARBA" id="ARBA00023242"/>
    </source>
</evidence>
<protein>
    <recommendedName>
        <fullName evidence="11">Fe2OG dioxygenase domain-containing protein</fullName>
    </recommendedName>
</protein>
<feature type="domain" description="Fe2OG dioxygenase" evidence="11">
    <location>
        <begin position="246"/>
        <end position="346"/>
    </location>
</feature>
<keyword evidence="7" id="KW-0539">Nucleus</keyword>
<keyword evidence="13" id="KW-1185">Reference proteome</keyword>
<dbReference type="GO" id="GO:0046872">
    <property type="term" value="F:metal ion binding"/>
    <property type="evidence" value="ECO:0007669"/>
    <property type="project" value="UniProtKB-KW"/>
</dbReference>
<evidence type="ECO:0000256" key="4">
    <source>
        <dbReference type="ARBA" id="ARBA00022490"/>
    </source>
</evidence>
<dbReference type="InterPro" id="IPR050295">
    <property type="entry name" value="Plant_2OG-oxidoreductases"/>
</dbReference>
<organism evidence="12 13">
    <name type="scientific">Penstemon smallii</name>
    <dbReference type="NCBI Taxonomy" id="265156"/>
    <lineage>
        <taxon>Eukaryota</taxon>
        <taxon>Viridiplantae</taxon>
        <taxon>Streptophyta</taxon>
        <taxon>Embryophyta</taxon>
        <taxon>Tracheophyta</taxon>
        <taxon>Spermatophyta</taxon>
        <taxon>Magnoliopsida</taxon>
        <taxon>eudicotyledons</taxon>
        <taxon>Gunneridae</taxon>
        <taxon>Pentapetalae</taxon>
        <taxon>asterids</taxon>
        <taxon>lamiids</taxon>
        <taxon>Lamiales</taxon>
        <taxon>Plantaginaceae</taxon>
        <taxon>Cheloneae</taxon>
        <taxon>Penstemon</taxon>
    </lineage>
</organism>
<dbReference type="Gene3D" id="2.60.120.330">
    <property type="entry name" value="B-lactam Antibiotic, Isopenicillin N Synthase, Chain"/>
    <property type="match status" value="1"/>
</dbReference>
<evidence type="ECO:0000256" key="1">
    <source>
        <dbReference type="ARBA" id="ARBA00004123"/>
    </source>
</evidence>
<accession>A0ABD3UH79</accession>
<feature type="region of interest" description="Disordered" evidence="10">
    <location>
        <begin position="13"/>
        <end position="43"/>
    </location>
</feature>
<keyword evidence="5 9" id="KW-0479">Metal-binding</keyword>
<evidence type="ECO:0000256" key="5">
    <source>
        <dbReference type="ARBA" id="ARBA00022723"/>
    </source>
</evidence>
<keyword evidence="6 9" id="KW-0408">Iron</keyword>